<proteinExistence type="predicted"/>
<comment type="caution">
    <text evidence="2">The sequence shown here is derived from an EMBL/GenBank/DDBJ whole genome shotgun (WGS) entry which is preliminary data.</text>
</comment>
<dbReference type="InterPro" id="IPR010982">
    <property type="entry name" value="Lambda_DNA-bd_dom_sf"/>
</dbReference>
<dbReference type="STRING" id="883081.HMPREF9698_00671"/>
<dbReference type="Pfam" id="PF21259">
    <property type="entry name" value="Rgg_C"/>
    <property type="match status" value="1"/>
</dbReference>
<name>K9EAI6_9LACT</name>
<accession>K9EAI6</accession>
<evidence type="ECO:0000313" key="3">
    <source>
        <dbReference type="Proteomes" id="UP000009875"/>
    </source>
</evidence>
<dbReference type="Gene3D" id="1.25.40.400">
    <property type="match status" value="1"/>
</dbReference>
<dbReference type="InterPro" id="IPR053163">
    <property type="entry name" value="HTH-type_regulator_Rgg"/>
</dbReference>
<evidence type="ECO:0000259" key="1">
    <source>
        <dbReference type="PROSITE" id="PS50943"/>
    </source>
</evidence>
<gene>
    <name evidence="2" type="ORF">HMPREF9698_00671</name>
</gene>
<dbReference type="HOGENOM" id="CLU_072045_3_0_9"/>
<dbReference type="InterPro" id="IPR010057">
    <property type="entry name" value="Transcription_activator_Rgg_C"/>
</dbReference>
<dbReference type="OrthoDB" id="2321511at2"/>
<evidence type="ECO:0000313" key="2">
    <source>
        <dbReference type="EMBL" id="EKU93723.1"/>
    </source>
</evidence>
<dbReference type="Pfam" id="PF01381">
    <property type="entry name" value="HTH_3"/>
    <property type="match status" value="1"/>
</dbReference>
<dbReference type="RefSeq" id="WP_003777366.1">
    <property type="nucleotide sequence ID" value="NZ_JH992958.1"/>
</dbReference>
<dbReference type="GO" id="GO:0003677">
    <property type="term" value="F:DNA binding"/>
    <property type="evidence" value="ECO:0007669"/>
    <property type="project" value="InterPro"/>
</dbReference>
<dbReference type="CDD" id="cd00093">
    <property type="entry name" value="HTH_XRE"/>
    <property type="match status" value="1"/>
</dbReference>
<dbReference type="SUPFAM" id="SSF47413">
    <property type="entry name" value="lambda repressor-like DNA-binding domains"/>
    <property type="match status" value="1"/>
</dbReference>
<dbReference type="Gene3D" id="1.10.260.40">
    <property type="entry name" value="lambda repressor-like DNA-binding domains"/>
    <property type="match status" value="1"/>
</dbReference>
<dbReference type="EMBL" id="AGXA01000016">
    <property type="protein sequence ID" value="EKU93723.1"/>
    <property type="molecule type" value="Genomic_DNA"/>
</dbReference>
<keyword evidence="3" id="KW-1185">Reference proteome</keyword>
<dbReference type="PANTHER" id="PTHR37038:SF12">
    <property type="entry name" value="TRANSCRIPTIONAL REGULATOR"/>
    <property type="match status" value="1"/>
</dbReference>
<dbReference type="Proteomes" id="UP000009875">
    <property type="component" value="Unassembled WGS sequence"/>
</dbReference>
<reference evidence="2 3" key="1">
    <citation type="submission" date="2012-09" db="EMBL/GenBank/DDBJ databases">
        <title>The Genome Sequence of Alloiococcus otitis ATCC 51267.</title>
        <authorList>
            <consortium name="The Broad Institute Genome Sequencing Platform"/>
            <person name="Earl A."/>
            <person name="Ward D."/>
            <person name="Feldgarden M."/>
            <person name="Gevers D."/>
            <person name="Huys G."/>
            <person name="Walker B."/>
            <person name="Young S.K."/>
            <person name="Zeng Q."/>
            <person name="Gargeya S."/>
            <person name="Fitzgerald M."/>
            <person name="Haas B."/>
            <person name="Abouelleil A."/>
            <person name="Alvarado L."/>
            <person name="Arachchi H.M."/>
            <person name="Berlin A.M."/>
            <person name="Chapman S.B."/>
            <person name="Goldberg J."/>
            <person name="Griggs A."/>
            <person name="Gujja S."/>
            <person name="Hansen M."/>
            <person name="Howarth C."/>
            <person name="Imamovic A."/>
            <person name="Larimer J."/>
            <person name="McCowen C."/>
            <person name="Montmayeur A."/>
            <person name="Murphy C."/>
            <person name="Neiman D."/>
            <person name="Pearson M."/>
            <person name="Priest M."/>
            <person name="Roberts A."/>
            <person name="Saif S."/>
            <person name="Shea T."/>
            <person name="Sisk P."/>
            <person name="Sykes S."/>
            <person name="Wortman J."/>
            <person name="Nusbaum C."/>
            <person name="Birren B."/>
        </authorList>
    </citation>
    <scope>NUCLEOTIDE SEQUENCE [LARGE SCALE GENOMIC DNA]</scope>
    <source>
        <strain evidence="2 3">ATCC 51267</strain>
    </source>
</reference>
<dbReference type="AlphaFoldDB" id="K9EAI6"/>
<feature type="domain" description="HTH cro/C1-type" evidence="1">
    <location>
        <begin position="7"/>
        <end position="60"/>
    </location>
</feature>
<dbReference type="NCBIfam" id="TIGR01716">
    <property type="entry name" value="RGG_Cterm"/>
    <property type="match status" value="1"/>
</dbReference>
<dbReference type="PROSITE" id="PS50943">
    <property type="entry name" value="HTH_CROC1"/>
    <property type="match status" value="1"/>
</dbReference>
<dbReference type="eggNOG" id="COG1396">
    <property type="taxonomic scope" value="Bacteria"/>
</dbReference>
<organism evidence="2 3">
    <name type="scientific">Alloiococcus otitis ATCC 51267</name>
    <dbReference type="NCBI Taxonomy" id="883081"/>
    <lineage>
        <taxon>Bacteria</taxon>
        <taxon>Bacillati</taxon>
        <taxon>Bacillota</taxon>
        <taxon>Bacilli</taxon>
        <taxon>Lactobacillales</taxon>
        <taxon>Carnobacteriaceae</taxon>
        <taxon>Alloiococcus</taxon>
    </lineage>
</organism>
<dbReference type="SMART" id="SM00530">
    <property type="entry name" value="HTH_XRE"/>
    <property type="match status" value="1"/>
</dbReference>
<protein>
    <submittedName>
        <fullName evidence="2">Transcriptional activator, Rgg/GadR/MutR family domain-containing protein</fullName>
    </submittedName>
</protein>
<sequence length="279" mass="31704">MTIGDLLKEYRLNMGLTLSEMAAGVLSTSYYAKVEKDQHRITATDLFDLLASHAIPLDDFLNHYLQTPHSFKKDMEALITLHYQGDLAGIKKIMAAYRKLDTEKAQTIIALGESCLYDLDQGRAISETSKDLIKEKLFSLPNWNLYKLSIYANFVSLYDIPSNQVFVSAILSKNLDQYNKGEREVIGVILLNFIEVLLDQGELALASYYLDQTQKVLVTRPEQLYYHVVMHFYKSLVRYLQGHDPDHLAQCQAQLNFLKTNGYTQEAASLAAFLEKNSG</sequence>
<dbReference type="PANTHER" id="PTHR37038">
    <property type="entry name" value="TRANSCRIPTIONAL REGULATOR-RELATED"/>
    <property type="match status" value="1"/>
</dbReference>
<dbReference type="InterPro" id="IPR001387">
    <property type="entry name" value="Cro/C1-type_HTH"/>
</dbReference>